<accession>A0A426Y491</accession>
<protein>
    <submittedName>
        <fullName evidence="2">Uncharacterized protein</fullName>
    </submittedName>
</protein>
<evidence type="ECO:0000313" key="2">
    <source>
        <dbReference type="EMBL" id="RRT46575.1"/>
    </source>
</evidence>
<sequence>MAKENIVAFGGNRRGSDGREESGGEGKRQRQRDREGRLPDHLGIEPGLDDAVRLRREFARRFVEGIGKLVKSTSGDHRKKTKRLTARMSEVTGLTEVRSYFKLVVFKRCNC</sequence>
<reference evidence="2 3" key="1">
    <citation type="journal article" date="2014" name="Agronomy (Basel)">
        <title>A Draft Genome Sequence for Ensete ventricosum, the Drought-Tolerant Tree Against Hunger.</title>
        <authorList>
            <person name="Harrison J."/>
            <person name="Moore K.A."/>
            <person name="Paszkiewicz K."/>
            <person name="Jones T."/>
            <person name="Grant M."/>
            <person name="Ambacheew D."/>
            <person name="Muzemil S."/>
            <person name="Studholme D.J."/>
        </authorList>
    </citation>
    <scope>NUCLEOTIDE SEQUENCE [LARGE SCALE GENOMIC DNA]</scope>
</reference>
<dbReference type="Proteomes" id="UP000287651">
    <property type="component" value="Unassembled WGS sequence"/>
</dbReference>
<proteinExistence type="predicted"/>
<comment type="caution">
    <text evidence="2">The sequence shown here is derived from an EMBL/GenBank/DDBJ whole genome shotgun (WGS) entry which is preliminary data.</text>
</comment>
<dbReference type="EMBL" id="AMZH03015098">
    <property type="protein sequence ID" value="RRT46575.1"/>
    <property type="molecule type" value="Genomic_DNA"/>
</dbReference>
<feature type="compositionally biased region" description="Basic and acidic residues" evidence="1">
    <location>
        <begin position="14"/>
        <end position="43"/>
    </location>
</feature>
<organism evidence="2 3">
    <name type="scientific">Ensete ventricosum</name>
    <name type="common">Abyssinian banana</name>
    <name type="synonym">Musa ensete</name>
    <dbReference type="NCBI Taxonomy" id="4639"/>
    <lineage>
        <taxon>Eukaryota</taxon>
        <taxon>Viridiplantae</taxon>
        <taxon>Streptophyta</taxon>
        <taxon>Embryophyta</taxon>
        <taxon>Tracheophyta</taxon>
        <taxon>Spermatophyta</taxon>
        <taxon>Magnoliopsida</taxon>
        <taxon>Liliopsida</taxon>
        <taxon>Zingiberales</taxon>
        <taxon>Musaceae</taxon>
        <taxon>Ensete</taxon>
    </lineage>
</organism>
<evidence type="ECO:0000313" key="3">
    <source>
        <dbReference type="Proteomes" id="UP000287651"/>
    </source>
</evidence>
<name>A0A426Y491_ENSVE</name>
<evidence type="ECO:0000256" key="1">
    <source>
        <dbReference type="SAM" id="MobiDB-lite"/>
    </source>
</evidence>
<dbReference type="AlphaFoldDB" id="A0A426Y491"/>
<feature type="region of interest" description="Disordered" evidence="1">
    <location>
        <begin position="1"/>
        <end position="44"/>
    </location>
</feature>
<gene>
    <name evidence="2" type="ORF">B296_00008077</name>
</gene>